<keyword evidence="4 9" id="KW-0812">Transmembrane</keyword>
<accession>A0A1D8N6X4</accession>
<evidence type="ECO:0000256" key="2">
    <source>
        <dbReference type="ARBA" id="ARBA00008807"/>
    </source>
</evidence>
<evidence type="ECO:0000313" key="10">
    <source>
        <dbReference type="EMBL" id="AOW01383.1"/>
    </source>
</evidence>
<dbReference type="GO" id="GO:0016020">
    <property type="term" value="C:membrane"/>
    <property type="evidence" value="ECO:0007669"/>
    <property type="project" value="UniProtKB-SubCell"/>
</dbReference>
<evidence type="ECO:0000256" key="1">
    <source>
        <dbReference type="ARBA" id="ARBA00004141"/>
    </source>
</evidence>
<evidence type="ECO:0000256" key="7">
    <source>
        <dbReference type="ARBA" id="ARBA00022989"/>
    </source>
</evidence>
<evidence type="ECO:0000256" key="5">
    <source>
        <dbReference type="ARBA" id="ARBA00022856"/>
    </source>
</evidence>
<evidence type="ECO:0000256" key="9">
    <source>
        <dbReference type="SAM" id="Phobius"/>
    </source>
</evidence>
<sequence>MWTALKDTALALRYLHRSNHEGLGGPFSRMQKKHKEVPDWWFYCILLATFGALGATKALVVQVADQAMIYTTDQKTTHYAHILPPRSICLIQLWATLVNGLVCLGVMQFQFSINDICTKHNAMKFSCPNETTLFSASIIWGLVGPKRIFDHQYPVLKWMFLRGAGVGFVFWAVQFAIPQLLLLNRYPHKTKQILRYQRIVTKAHPLIIVNGFLGWTPYNLTKWSSRYTWPWGSTGSS</sequence>
<gene>
    <name evidence="10" type="ORF">YALI1_B10437g</name>
</gene>
<evidence type="ECO:0000256" key="8">
    <source>
        <dbReference type="ARBA" id="ARBA00023136"/>
    </source>
</evidence>
<comment type="subcellular location">
    <subcellularLocation>
        <location evidence="1">Membrane</location>
        <topology evidence="1">Multi-pass membrane protein</topology>
    </subcellularLocation>
</comment>
<dbReference type="AlphaFoldDB" id="A0A1D8N6X4"/>
<feature type="transmembrane region" description="Helical" evidence="9">
    <location>
        <begin position="40"/>
        <end position="60"/>
    </location>
</feature>
<name>A0A1D8N6X4_YARLL</name>
<dbReference type="GO" id="GO:0035673">
    <property type="term" value="F:oligopeptide transmembrane transporter activity"/>
    <property type="evidence" value="ECO:0007669"/>
    <property type="project" value="InterPro"/>
</dbReference>
<dbReference type="GO" id="GO:0015031">
    <property type="term" value="P:protein transport"/>
    <property type="evidence" value="ECO:0007669"/>
    <property type="project" value="UniProtKB-KW"/>
</dbReference>
<dbReference type="InterPro" id="IPR004813">
    <property type="entry name" value="OPT"/>
</dbReference>
<dbReference type="Proteomes" id="UP000182444">
    <property type="component" value="Chromosome 1B"/>
</dbReference>
<protein>
    <submittedName>
        <fullName evidence="10">Uncharacterized protein</fullName>
    </submittedName>
</protein>
<dbReference type="EMBL" id="CP017554">
    <property type="protein sequence ID" value="AOW01383.1"/>
    <property type="molecule type" value="Genomic_DNA"/>
</dbReference>
<dbReference type="InterPro" id="IPR004648">
    <property type="entry name" value="Oligpept_transpt"/>
</dbReference>
<evidence type="ECO:0000256" key="3">
    <source>
        <dbReference type="ARBA" id="ARBA00022448"/>
    </source>
</evidence>
<keyword evidence="7 9" id="KW-1133">Transmembrane helix</keyword>
<organism evidence="10 11">
    <name type="scientific">Yarrowia lipolytica</name>
    <name type="common">Candida lipolytica</name>
    <dbReference type="NCBI Taxonomy" id="4952"/>
    <lineage>
        <taxon>Eukaryota</taxon>
        <taxon>Fungi</taxon>
        <taxon>Dikarya</taxon>
        <taxon>Ascomycota</taxon>
        <taxon>Saccharomycotina</taxon>
        <taxon>Dipodascomycetes</taxon>
        <taxon>Dipodascales</taxon>
        <taxon>Dipodascales incertae sedis</taxon>
        <taxon>Yarrowia</taxon>
    </lineage>
</organism>
<dbReference type="Pfam" id="PF03169">
    <property type="entry name" value="OPT"/>
    <property type="match status" value="1"/>
</dbReference>
<dbReference type="GeneID" id="94582687"/>
<keyword evidence="6" id="KW-0653">Protein transport</keyword>
<dbReference type="PANTHER" id="PTHR22601">
    <property type="entry name" value="ISP4 LIKE PROTEIN"/>
    <property type="match status" value="1"/>
</dbReference>
<feature type="transmembrane region" description="Helical" evidence="9">
    <location>
        <begin position="163"/>
        <end position="183"/>
    </location>
</feature>
<reference evidence="10 11" key="1">
    <citation type="journal article" date="2016" name="PLoS ONE">
        <title>Sequence Assembly of Yarrowia lipolytica Strain W29/CLIB89 Shows Transposable Element Diversity.</title>
        <authorList>
            <person name="Magnan C."/>
            <person name="Yu J."/>
            <person name="Chang I."/>
            <person name="Jahn E."/>
            <person name="Kanomata Y."/>
            <person name="Wu J."/>
            <person name="Zeller M."/>
            <person name="Oakes M."/>
            <person name="Baldi P."/>
            <person name="Sandmeyer S."/>
        </authorList>
    </citation>
    <scope>NUCLEOTIDE SEQUENCE [LARGE SCALE GENOMIC DNA]</scope>
    <source>
        <strain evidence="11">CLIB89(W29)</strain>
    </source>
</reference>
<feature type="transmembrane region" description="Helical" evidence="9">
    <location>
        <begin position="91"/>
        <end position="113"/>
    </location>
</feature>
<proteinExistence type="inferred from homology"/>
<keyword evidence="8 9" id="KW-0472">Membrane</keyword>
<dbReference type="RefSeq" id="XP_068138133.1">
    <property type="nucleotide sequence ID" value="XM_068282032.1"/>
</dbReference>
<evidence type="ECO:0000256" key="4">
    <source>
        <dbReference type="ARBA" id="ARBA00022692"/>
    </source>
</evidence>
<dbReference type="VEuPathDB" id="FungiDB:YALI1_B10437g"/>
<keyword evidence="5" id="KW-0571">Peptide transport</keyword>
<feature type="transmembrane region" description="Helical" evidence="9">
    <location>
        <begin position="125"/>
        <end position="143"/>
    </location>
</feature>
<evidence type="ECO:0000256" key="6">
    <source>
        <dbReference type="ARBA" id="ARBA00022927"/>
    </source>
</evidence>
<evidence type="ECO:0000313" key="11">
    <source>
        <dbReference type="Proteomes" id="UP000182444"/>
    </source>
</evidence>
<keyword evidence="3" id="KW-0813">Transport</keyword>
<comment type="similarity">
    <text evidence="2">Belongs to the oligopeptide OPT transporter family.</text>
</comment>